<dbReference type="AlphaFoldDB" id="A0A1L7SIU8"/>
<dbReference type="Proteomes" id="UP000184255">
    <property type="component" value="Unassembled WGS sequence"/>
</dbReference>
<dbReference type="GeneID" id="65085532"/>
<evidence type="ECO:0000313" key="2">
    <source>
        <dbReference type="EMBL" id="CVK86461.1"/>
    </source>
</evidence>
<sequence length="127" mass="14376">MATDSTNHADVPKEQSIPDDKTTPEAAEHSSAEVNNNKNDRTVDVKKNRRKVWVEHYDKLSNTTPDEFLAKNPHLKGIPTTMKLPSEAHEYMGKVKDDDLAYLDHYCDDAKLSEHDLLELGARGMFP</sequence>
<accession>A0A1L7SIU8</accession>
<keyword evidence="3" id="KW-1185">Reference proteome</keyword>
<organism evidence="2 3">
    <name type="scientific">Fusarium mangiferae</name>
    <name type="common">Mango malformation disease fungus</name>
    <dbReference type="NCBI Taxonomy" id="192010"/>
    <lineage>
        <taxon>Eukaryota</taxon>
        <taxon>Fungi</taxon>
        <taxon>Dikarya</taxon>
        <taxon>Ascomycota</taxon>
        <taxon>Pezizomycotina</taxon>
        <taxon>Sordariomycetes</taxon>
        <taxon>Hypocreomycetidae</taxon>
        <taxon>Hypocreales</taxon>
        <taxon>Nectriaceae</taxon>
        <taxon>Fusarium</taxon>
        <taxon>Fusarium fujikuroi species complex</taxon>
    </lineage>
</organism>
<protein>
    <submittedName>
        <fullName evidence="2">Uncharacterized protein</fullName>
    </submittedName>
</protein>
<evidence type="ECO:0000313" key="3">
    <source>
        <dbReference type="Proteomes" id="UP000184255"/>
    </source>
</evidence>
<dbReference type="EMBL" id="FCQH01000002">
    <property type="protein sequence ID" value="CVK86461.1"/>
    <property type="molecule type" value="Genomic_DNA"/>
</dbReference>
<proteinExistence type="predicted"/>
<comment type="caution">
    <text evidence="2">The sequence shown here is derived from an EMBL/GenBank/DDBJ whole genome shotgun (WGS) entry which is preliminary data.</text>
</comment>
<gene>
    <name evidence="2" type="ORF">FMAN_06268</name>
</gene>
<feature type="compositionally biased region" description="Basic and acidic residues" evidence="1">
    <location>
        <begin position="10"/>
        <end position="31"/>
    </location>
</feature>
<name>A0A1L7SIU8_FUSMA</name>
<feature type="region of interest" description="Disordered" evidence="1">
    <location>
        <begin position="1"/>
        <end position="43"/>
    </location>
</feature>
<reference evidence="3" key="1">
    <citation type="journal article" date="2016" name="Genome Biol. Evol.">
        <title>Comparative 'omics' of the Fusarium fujikuroi species complex highlights differences in genetic potential and metabolite synthesis.</title>
        <authorList>
            <person name="Niehaus E.-M."/>
            <person name="Muensterkoetter M."/>
            <person name="Proctor R.H."/>
            <person name="Brown D.W."/>
            <person name="Sharon A."/>
            <person name="Idan Y."/>
            <person name="Oren-Young L."/>
            <person name="Sieber C.M."/>
            <person name="Novak O."/>
            <person name="Pencik A."/>
            <person name="Tarkowska D."/>
            <person name="Hromadova K."/>
            <person name="Freeman S."/>
            <person name="Maymon M."/>
            <person name="Elazar M."/>
            <person name="Youssef S.A."/>
            <person name="El-Shabrawy E.S.M."/>
            <person name="Shalaby A.B.A."/>
            <person name="Houterman P."/>
            <person name="Brock N.L."/>
            <person name="Burkhardt I."/>
            <person name="Tsavkelova E.A."/>
            <person name="Dickschat J.S."/>
            <person name="Galuszka P."/>
            <person name="Gueldener U."/>
            <person name="Tudzynski B."/>
        </authorList>
    </citation>
    <scope>NUCLEOTIDE SEQUENCE [LARGE SCALE GENOMIC DNA]</scope>
    <source>
        <strain evidence="3">MRC7560</strain>
    </source>
</reference>
<dbReference type="RefSeq" id="XP_041677983.1">
    <property type="nucleotide sequence ID" value="XM_041826974.1"/>
</dbReference>
<dbReference type="VEuPathDB" id="FungiDB:FMAN_06268"/>
<evidence type="ECO:0000256" key="1">
    <source>
        <dbReference type="SAM" id="MobiDB-lite"/>
    </source>
</evidence>